<evidence type="ECO:0000313" key="2">
    <source>
        <dbReference type="EMBL" id="SVC71041.1"/>
    </source>
</evidence>
<dbReference type="Pfam" id="PF00571">
    <property type="entry name" value="CBS"/>
    <property type="match status" value="1"/>
</dbReference>
<organism evidence="2">
    <name type="scientific">marine metagenome</name>
    <dbReference type="NCBI Taxonomy" id="408172"/>
    <lineage>
        <taxon>unclassified sequences</taxon>
        <taxon>metagenomes</taxon>
        <taxon>ecological metagenomes</taxon>
    </lineage>
</organism>
<proteinExistence type="predicted"/>
<dbReference type="InterPro" id="IPR046342">
    <property type="entry name" value="CBS_dom_sf"/>
</dbReference>
<sequence>MDPVSAYMVKTIRDIYAGSSVRDAAEKLDSFGVGSLLVKKDSDYVGVVSEQEITRQLVAKNLSSNNTSVSDIMNPDIDYIDQEET</sequence>
<name>A0A382PGJ0_9ZZZZ</name>
<feature type="non-terminal residue" evidence="2">
    <location>
        <position position="85"/>
    </location>
</feature>
<dbReference type="SUPFAM" id="SSF54631">
    <property type="entry name" value="CBS-domain pair"/>
    <property type="match status" value="1"/>
</dbReference>
<gene>
    <name evidence="2" type="ORF">METZ01_LOCUS323895</name>
</gene>
<dbReference type="Gene3D" id="3.10.580.10">
    <property type="entry name" value="CBS-domain"/>
    <property type="match status" value="1"/>
</dbReference>
<dbReference type="AlphaFoldDB" id="A0A382PGJ0"/>
<dbReference type="EMBL" id="UINC01106401">
    <property type="protein sequence ID" value="SVC71041.1"/>
    <property type="molecule type" value="Genomic_DNA"/>
</dbReference>
<protein>
    <recommendedName>
        <fullName evidence="1">CBS domain-containing protein</fullName>
    </recommendedName>
</protein>
<accession>A0A382PGJ0</accession>
<dbReference type="InterPro" id="IPR000644">
    <property type="entry name" value="CBS_dom"/>
</dbReference>
<reference evidence="2" key="1">
    <citation type="submission" date="2018-05" db="EMBL/GenBank/DDBJ databases">
        <authorList>
            <person name="Lanie J.A."/>
            <person name="Ng W.-L."/>
            <person name="Kazmierczak K.M."/>
            <person name="Andrzejewski T.M."/>
            <person name="Davidsen T.M."/>
            <person name="Wayne K.J."/>
            <person name="Tettelin H."/>
            <person name="Glass J.I."/>
            <person name="Rusch D."/>
            <person name="Podicherti R."/>
            <person name="Tsui H.-C.T."/>
            <person name="Winkler M.E."/>
        </authorList>
    </citation>
    <scope>NUCLEOTIDE SEQUENCE</scope>
</reference>
<feature type="domain" description="CBS" evidence="1">
    <location>
        <begin position="4"/>
        <end position="57"/>
    </location>
</feature>
<evidence type="ECO:0000259" key="1">
    <source>
        <dbReference type="Pfam" id="PF00571"/>
    </source>
</evidence>